<reference evidence="4 5" key="1">
    <citation type="submission" date="2018-10" db="EMBL/GenBank/DDBJ databases">
        <title>Genomic Encyclopedia of Type Strains, Phase IV (KMG-IV): sequencing the most valuable type-strain genomes for metagenomic binning, comparative biology and taxonomic classification.</title>
        <authorList>
            <person name="Goeker M."/>
        </authorList>
    </citation>
    <scope>NUCLEOTIDE SEQUENCE [LARGE SCALE GENOMIC DNA]</scope>
    <source>
        <strain evidence="4 5">DSM 3303</strain>
    </source>
</reference>
<gene>
    <name evidence="4" type="ORF">C8E02_0774</name>
</gene>
<dbReference type="GO" id="GO:0032259">
    <property type="term" value="P:methylation"/>
    <property type="evidence" value="ECO:0007669"/>
    <property type="project" value="UniProtKB-KW"/>
</dbReference>
<dbReference type="CDD" id="cd02440">
    <property type="entry name" value="AdoMet_MTases"/>
    <property type="match status" value="1"/>
</dbReference>
<dbReference type="SUPFAM" id="SSF53335">
    <property type="entry name" value="S-adenosyl-L-methionine-dependent methyltransferases"/>
    <property type="match status" value="1"/>
</dbReference>
<keyword evidence="3" id="KW-0949">S-adenosyl-L-methionine</keyword>
<evidence type="ECO:0000256" key="2">
    <source>
        <dbReference type="ARBA" id="ARBA00022679"/>
    </source>
</evidence>
<accession>A0A495BI28</accession>
<evidence type="ECO:0000256" key="3">
    <source>
        <dbReference type="ARBA" id="ARBA00022691"/>
    </source>
</evidence>
<dbReference type="Gene3D" id="3.40.50.150">
    <property type="entry name" value="Vaccinia Virus protein VP39"/>
    <property type="match status" value="1"/>
</dbReference>
<dbReference type="GO" id="GO:0008171">
    <property type="term" value="F:O-methyltransferase activity"/>
    <property type="evidence" value="ECO:0007669"/>
    <property type="project" value="InterPro"/>
</dbReference>
<dbReference type="PANTHER" id="PTHR43167:SF1">
    <property type="entry name" value="PUTATIVE (AFU_ORTHOLOGUE AFUA_6G01830)-RELATED"/>
    <property type="match status" value="1"/>
</dbReference>
<protein>
    <submittedName>
        <fullName evidence="4">Putative O-methyltransferase YrrM</fullName>
    </submittedName>
</protein>
<keyword evidence="1 4" id="KW-0489">Methyltransferase</keyword>
<dbReference type="InterPro" id="IPR029063">
    <property type="entry name" value="SAM-dependent_MTases_sf"/>
</dbReference>
<dbReference type="Proteomes" id="UP000279384">
    <property type="component" value="Unassembled WGS sequence"/>
</dbReference>
<keyword evidence="2 4" id="KW-0808">Transferase</keyword>
<sequence length="196" mass="21697">MLTGERLARLQQLWEDNEAHDRHAAARAEKRLTITPQTGRFLYQLSRTRRARITLEIGTSSGYSTLWLALAAQAHKGQVVSVDHSAHKIALAHANLQAFALEPVVTLHADDAFAVLANTADESVDLLFLDADRQRYPGYWPEITRILAPGALLVMDNALSHVEECAPFVQAVLATRGYLAETYPIGKGQFVILKDL</sequence>
<comment type="caution">
    <text evidence="4">The sequence shown here is derived from an EMBL/GenBank/DDBJ whole genome shotgun (WGS) entry which is preliminary data.</text>
</comment>
<organism evidence="4 5">
    <name type="scientific">Vogesella indigofera</name>
    <name type="common">Pseudomonas indigofera</name>
    <dbReference type="NCBI Taxonomy" id="45465"/>
    <lineage>
        <taxon>Bacteria</taxon>
        <taxon>Pseudomonadati</taxon>
        <taxon>Pseudomonadota</taxon>
        <taxon>Betaproteobacteria</taxon>
        <taxon>Neisseriales</taxon>
        <taxon>Chromobacteriaceae</taxon>
        <taxon>Vogesella</taxon>
    </lineage>
</organism>
<dbReference type="RefSeq" id="WP_120809699.1">
    <property type="nucleotide sequence ID" value="NZ_RBID01000011.1"/>
</dbReference>
<dbReference type="AlphaFoldDB" id="A0A495BI28"/>
<dbReference type="InterPro" id="IPR002935">
    <property type="entry name" value="SAM_O-MeTrfase"/>
</dbReference>
<evidence type="ECO:0000313" key="4">
    <source>
        <dbReference type="EMBL" id="RKQ61009.1"/>
    </source>
</evidence>
<dbReference type="PANTHER" id="PTHR43167">
    <property type="entry name" value="PUTATIVE (AFU_ORTHOLOGUE AFUA_6G01830)-RELATED"/>
    <property type="match status" value="1"/>
</dbReference>
<evidence type="ECO:0000256" key="1">
    <source>
        <dbReference type="ARBA" id="ARBA00022603"/>
    </source>
</evidence>
<dbReference type="Pfam" id="PF01596">
    <property type="entry name" value="Methyltransf_3"/>
    <property type="match status" value="1"/>
</dbReference>
<name>A0A495BI28_VOGIN</name>
<evidence type="ECO:0000313" key="5">
    <source>
        <dbReference type="Proteomes" id="UP000279384"/>
    </source>
</evidence>
<dbReference type="PROSITE" id="PS51682">
    <property type="entry name" value="SAM_OMT_I"/>
    <property type="match status" value="1"/>
</dbReference>
<proteinExistence type="predicted"/>
<dbReference type="EMBL" id="RBID01000011">
    <property type="protein sequence ID" value="RKQ61009.1"/>
    <property type="molecule type" value="Genomic_DNA"/>
</dbReference>